<evidence type="ECO:0000259" key="4">
    <source>
        <dbReference type="PROSITE" id="PS50043"/>
    </source>
</evidence>
<dbReference type="Proteomes" id="UP000239434">
    <property type="component" value="Unassembled WGS sequence"/>
</dbReference>
<dbReference type="InterPro" id="IPR005143">
    <property type="entry name" value="TF_LuxR_autoind-bd_dom"/>
</dbReference>
<dbReference type="PANTHER" id="PTHR44688:SF16">
    <property type="entry name" value="DNA-BINDING TRANSCRIPTIONAL ACTIVATOR DEVR_DOSR"/>
    <property type="match status" value="1"/>
</dbReference>
<accession>A0A2S9IT03</accession>
<keyword evidence="3" id="KW-0804">Transcription</keyword>
<evidence type="ECO:0000256" key="2">
    <source>
        <dbReference type="ARBA" id="ARBA00023125"/>
    </source>
</evidence>
<proteinExistence type="predicted"/>
<evidence type="ECO:0000313" key="6">
    <source>
        <dbReference type="Proteomes" id="UP000239434"/>
    </source>
</evidence>
<evidence type="ECO:0000256" key="1">
    <source>
        <dbReference type="ARBA" id="ARBA00023015"/>
    </source>
</evidence>
<keyword evidence="2" id="KW-0238">DNA-binding</keyword>
<dbReference type="PRINTS" id="PR00038">
    <property type="entry name" value="HTHLUXR"/>
</dbReference>
<dbReference type="SUPFAM" id="SSF75516">
    <property type="entry name" value="Pheromone-binding domain of LuxR-like quorum-sensing transcription factors"/>
    <property type="match status" value="1"/>
</dbReference>
<keyword evidence="6" id="KW-1185">Reference proteome</keyword>
<comment type="caution">
    <text evidence="5">The sequence shown here is derived from an EMBL/GenBank/DDBJ whole genome shotgun (WGS) entry which is preliminary data.</text>
</comment>
<dbReference type="CDD" id="cd06170">
    <property type="entry name" value="LuxR_C_like"/>
    <property type="match status" value="1"/>
</dbReference>
<dbReference type="Gene3D" id="1.10.10.10">
    <property type="entry name" value="Winged helix-like DNA-binding domain superfamily/Winged helix DNA-binding domain"/>
    <property type="match status" value="1"/>
</dbReference>
<dbReference type="Pfam" id="PF00196">
    <property type="entry name" value="GerE"/>
    <property type="match status" value="1"/>
</dbReference>
<sequence>MGAERWIDDQLAKLIEQIDVVNDIDAANVVLHGFARSCGFQHFAYICVDGDELVGLTDYPPDWREVYVKRNFKAIDPVMRMARQTLNPFAWRGSNERLNGLGDADFFREAERHGICSGFSMPIPAGYGRLAMLSLASTDPEASAGVAVQNPVLAATAVAFVHLGLLRSAKNSANRDRPRLTGREAICLMWSSRGKTAAEIATLVGISEITVRFHLNQARDRLGAGNVSHAIRLAVERELI</sequence>
<dbReference type="InterPro" id="IPR036388">
    <property type="entry name" value="WH-like_DNA-bd_sf"/>
</dbReference>
<organism evidence="5 6">
    <name type="scientific">Phyllobacterium phragmitis</name>
    <dbReference type="NCBI Taxonomy" id="2670329"/>
    <lineage>
        <taxon>Bacteria</taxon>
        <taxon>Pseudomonadati</taxon>
        <taxon>Pseudomonadota</taxon>
        <taxon>Alphaproteobacteria</taxon>
        <taxon>Hyphomicrobiales</taxon>
        <taxon>Phyllobacteriaceae</taxon>
        <taxon>Phyllobacterium</taxon>
    </lineage>
</organism>
<dbReference type="EMBL" id="PVBR01000006">
    <property type="protein sequence ID" value="PRD43673.1"/>
    <property type="molecule type" value="Genomic_DNA"/>
</dbReference>
<dbReference type="SUPFAM" id="SSF46894">
    <property type="entry name" value="C-terminal effector domain of the bipartite response regulators"/>
    <property type="match status" value="1"/>
</dbReference>
<dbReference type="GO" id="GO:0003677">
    <property type="term" value="F:DNA binding"/>
    <property type="evidence" value="ECO:0007669"/>
    <property type="project" value="UniProtKB-KW"/>
</dbReference>
<name>A0A2S9IT03_9HYPH</name>
<dbReference type="InterPro" id="IPR000792">
    <property type="entry name" value="Tscrpt_reg_LuxR_C"/>
</dbReference>
<feature type="domain" description="HTH luxR-type" evidence="4">
    <location>
        <begin position="173"/>
        <end position="238"/>
    </location>
</feature>
<evidence type="ECO:0000256" key="3">
    <source>
        <dbReference type="ARBA" id="ARBA00023163"/>
    </source>
</evidence>
<evidence type="ECO:0000313" key="5">
    <source>
        <dbReference type="EMBL" id="PRD43673.1"/>
    </source>
</evidence>
<gene>
    <name evidence="5" type="ORF">C5748_10520</name>
</gene>
<reference evidence="5 6" key="1">
    <citation type="submission" date="2018-02" db="EMBL/GenBank/DDBJ databases">
        <title>The draft genome of Phyllobacterium sp. 1N-3.</title>
        <authorList>
            <person name="Liu L."/>
            <person name="Li L."/>
            <person name="Zhang X."/>
            <person name="Wang T."/>
            <person name="Liang L."/>
        </authorList>
    </citation>
    <scope>NUCLEOTIDE SEQUENCE [LARGE SCALE GENOMIC DNA]</scope>
    <source>
        <strain evidence="5 6">1N-3</strain>
    </source>
</reference>
<dbReference type="Gene3D" id="3.30.450.80">
    <property type="entry name" value="Transcription factor LuxR-like, autoinducer-binding domain"/>
    <property type="match status" value="1"/>
</dbReference>
<dbReference type="RefSeq" id="WP_105741885.1">
    <property type="nucleotide sequence ID" value="NZ_PVBR01000006.1"/>
</dbReference>
<dbReference type="InterPro" id="IPR016032">
    <property type="entry name" value="Sig_transdc_resp-reg_C-effctor"/>
</dbReference>
<dbReference type="GO" id="GO:0006355">
    <property type="term" value="P:regulation of DNA-templated transcription"/>
    <property type="evidence" value="ECO:0007669"/>
    <property type="project" value="InterPro"/>
</dbReference>
<dbReference type="PROSITE" id="PS50043">
    <property type="entry name" value="HTH_LUXR_2"/>
    <property type="match status" value="1"/>
</dbReference>
<dbReference type="SMART" id="SM00421">
    <property type="entry name" value="HTH_LUXR"/>
    <property type="match status" value="1"/>
</dbReference>
<protein>
    <recommendedName>
        <fullName evidence="4">HTH luxR-type domain-containing protein</fullName>
    </recommendedName>
</protein>
<keyword evidence="1" id="KW-0805">Transcription regulation</keyword>
<dbReference type="InterPro" id="IPR036693">
    <property type="entry name" value="TF_LuxR_autoind-bd_dom_sf"/>
</dbReference>
<dbReference type="AlphaFoldDB" id="A0A2S9IT03"/>
<dbReference type="Pfam" id="PF03472">
    <property type="entry name" value="Autoind_bind"/>
    <property type="match status" value="1"/>
</dbReference>
<dbReference type="PANTHER" id="PTHR44688">
    <property type="entry name" value="DNA-BINDING TRANSCRIPTIONAL ACTIVATOR DEVR_DOSR"/>
    <property type="match status" value="1"/>
</dbReference>